<evidence type="ECO:0000313" key="3">
    <source>
        <dbReference type="Proteomes" id="UP000886653"/>
    </source>
</evidence>
<name>A0A9P6TGW1_9BASI</name>
<sequence>MFLLSVVLCNPRGLQDRVEGVALQLIGRGCVRLKMRIKKSCLRVIKKIRLSCLQFAFSLVLFLSVLPGEILFVLGYFETRIGECDVGCVIEGGKDWKIFYFQPIPRGSTSKRVLGGIPSNIIIYPNQAVMVDVGPSLEHFAGFAIHMLAVALPPG</sequence>
<keyword evidence="3" id="KW-1185">Reference proteome</keyword>
<organism evidence="2 3">
    <name type="scientific">Cronartium quercuum f. sp. fusiforme G11</name>
    <dbReference type="NCBI Taxonomy" id="708437"/>
    <lineage>
        <taxon>Eukaryota</taxon>
        <taxon>Fungi</taxon>
        <taxon>Dikarya</taxon>
        <taxon>Basidiomycota</taxon>
        <taxon>Pucciniomycotina</taxon>
        <taxon>Pucciniomycetes</taxon>
        <taxon>Pucciniales</taxon>
        <taxon>Coleosporiaceae</taxon>
        <taxon>Cronartium</taxon>
    </lineage>
</organism>
<evidence type="ECO:0000313" key="2">
    <source>
        <dbReference type="EMBL" id="KAG0150188.1"/>
    </source>
</evidence>
<reference evidence="2" key="1">
    <citation type="submission" date="2013-11" db="EMBL/GenBank/DDBJ databases">
        <title>Genome sequence of the fusiform rust pathogen reveals effectors for host alternation and coevolution with pine.</title>
        <authorList>
            <consortium name="DOE Joint Genome Institute"/>
            <person name="Smith K."/>
            <person name="Pendleton A."/>
            <person name="Kubisiak T."/>
            <person name="Anderson C."/>
            <person name="Salamov A."/>
            <person name="Aerts A."/>
            <person name="Riley R."/>
            <person name="Clum A."/>
            <person name="Lindquist E."/>
            <person name="Ence D."/>
            <person name="Campbell M."/>
            <person name="Kronenberg Z."/>
            <person name="Feau N."/>
            <person name="Dhillon B."/>
            <person name="Hamelin R."/>
            <person name="Burleigh J."/>
            <person name="Smith J."/>
            <person name="Yandell M."/>
            <person name="Nelson C."/>
            <person name="Grigoriev I."/>
            <person name="Davis J."/>
        </authorList>
    </citation>
    <scope>NUCLEOTIDE SEQUENCE</scope>
    <source>
        <strain evidence="2">G11</strain>
    </source>
</reference>
<protein>
    <submittedName>
        <fullName evidence="2">Uncharacterized protein</fullName>
    </submittedName>
</protein>
<comment type="caution">
    <text evidence="2">The sequence shown here is derived from an EMBL/GenBank/DDBJ whole genome shotgun (WGS) entry which is preliminary data.</text>
</comment>
<keyword evidence="1" id="KW-0812">Transmembrane</keyword>
<dbReference type="Proteomes" id="UP000886653">
    <property type="component" value="Unassembled WGS sequence"/>
</dbReference>
<keyword evidence="1" id="KW-1133">Transmembrane helix</keyword>
<feature type="transmembrane region" description="Helical" evidence="1">
    <location>
        <begin position="55"/>
        <end position="77"/>
    </location>
</feature>
<dbReference type="AlphaFoldDB" id="A0A9P6TGW1"/>
<evidence type="ECO:0000256" key="1">
    <source>
        <dbReference type="SAM" id="Phobius"/>
    </source>
</evidence>
<gene>
    <name evidence="2" type="ORF">CROQUDRAFT_713504</name>
</gene>
<accession>A0A9P6TGW1</accession>
<proteinExistence type="predicted"/>
<dbReference type="EMBL" id="MU167221">
    <property type="protein sequence ID" value="KAG0150188.1"/>
    <property type="molecule type" value="Genomic_DNA"/>
</dbReference>
<keyword evidence="1" id="KW-0472">Membrane</keyword>